<dbReference type="EMBL" id="CADIKM010000014">
    <property type="protein sequence ID" value="CAB3791858.1"/>
    <property type="molecule type" value="Genomic_DNA"/>
</dbReference>
<dbReference type="InterPro" id="IPR032808">
    <property type="entry name" value="DoxX"/>
</dbReference>
<evidence type="ECO:0000313" key="6">
    <source>
        <dbReference type="EMBL" id="CAB3791858.1"/>
    </source>
</evidence>
<evidence type="ECO:0008006" key="8">
    <source>
        <dbReference type="Google" id="ProtNLM"/>
    </source>
</evidence>
<keyword evidence="7" id="KW-1185">Reference proteome</keyword>
<protein>
    <recommendedName>
        <fullName evidence="8">Inner membrane protein YphA</fullName>
    </recommendedName>
</protein>
<feature type="transmembrane region" description="Helical" evidence="5">
    <location>
        <begin position="130"/>
        <end position="149"/>
    </location>
</feature>
<evidence type="ECO:0000313" key="7">
    <source>
        <dbReference type="Proteomes" id="UP000494115"/>
    </source>
</evidence>
<organism evidence="6 7">
    <name type="scientific">Pararobbsia alpina</name>
    <dbReference type="NCBI Taxonomy" id="621374"/>
    <lineage>
        <taxon>Bacteria</taxon>
        <taxon>Pseudomonadati</taxon>
        <taxon>Pseudomonadota</taxon>
        <taxon>Betaproteobacteria</taxon>
        <taxon>Burkholderiales</taxon>
        <taxon>Burkholderiaceae</taxon>
        <taxon>Pararobbsia</taxon>
    </lineage>
</organism>
<dbReference type="AlphaFoldDB" id="A0A6S7CKD0"/>
<feature type="transmembrane region" description="Helical" evidence="5">
    <location>
        <begin position="67"/>
        <end position="86"/>
    </location>
</feature>
<comment type="subcellular location">
    <subcellularLocation>
        <location evidence="1">Membrane</location>
        <topology evidence="1">Multi-pass membrane protein</topology>
    </subcellularLocation>
</comment>
<dbReference type="Proteomes" id="UP000494115">
    <property type="component" value="Unassembled WGS sequence"/>
</dbReference>
<evidence type="ECO:0000256" key="1">
    <source>
        <dbReference type="ARBA" id="ARBA00004141"/>
    </source>
</evidence>
<evidence type="ECO:0000256" key="4">
    <source>
        <dbReference type="ARBA" id="ARBA00023136"/>
    </source>
</evidence>
<dbReference type="Pfam" id="PF07681">
    <property type="entry name" value="DoxX"/>
    <property type="match status" value="1"/>
</dbReference>
<feature type="transmembrane region" description="Helical" evidence="5">
    <location>
        <begin position="91"/>
        <end position="110"/>
    </location>
</feature>
<sequence length="155" mass="16521">MEGTTSSRRIGGLLTMRADETTLGKSGWLMLAGRIVLTFMFWANGFAKLLDFNSGIAEMNHFGLQPAVPFTIASIIVLLGGSALVISGRGLVIGAGVLAVFTLMTIPLAHPFWRMTGLAAFQEKEIVSEHISYVGGLVCIAIAHLRGAATKRIFA</sequence>
<name>A0A6S7CKD0_9BURK</name>
<proteinExistence type="predicted"/>
<feature type="transmembrane region" description="Helical" evidence="5">
    <location>
        <begin position="26"/>
        <end position="47"/>
    </location>
</feature>
<dbReference type="RefSeq" id="WP_217478437.1">
    <property type="nucleotide sequence ID" value="NZ_CADIKM010000014.1"/>
</dbReference>
<keyword evidence="4 5" id="KW-0472">Membrane</keyword>
<keyword evidence="2 5" id="KW-0812">Transmembrane</keyword>
<keyword evidence="3 5" id="KW-1133">Transmembrane helix</keyword>
<gene>
    <name evidence="6" type="ORF">LMG28138_03250</name>
</gene>
<dbReference type="GO" id="GO:0016020">
    <property type="term" value="C:membrane"/>
    <property type="evidence" value="ECO:0007669"/>
    <property type="project" value="UniProtKB-SubCell"/>
</dbReference>
<accession>A0A6S7CKD0</accession>
<reference evidence="6 7" key="1">
    <citation type="submission" date="2020-04" db="EMBL/GenBank/DDBJ databases">
        <authorList>
            <person name="De Canck E."/>
        </authorList>
    </citation>
    <scope>NUCLEOTIDE SEQUENCE [LARGE SCALE GENOMIC DNA]</scope>
    <source>
        <strain evidence="6 7">LMG 28138</strain>
    </source>
</reference>
<evidence type="ECO:0000256" key="2">
    <source>
        <dbReference type="ARBA" id="ARBA00022692"/>
    </source>
</evidence>
<evidence type="ECO:0000256" key="5">
    <source>
        <dbReference type="SAM" id="Phobius"/>
    </source>
</evidence>
<evidence type="ECO:0000256" key="3">
    <source>
        <dbReference type="ARBA" id="ARBA00022989"/>
    </source>
</evidence>